<sequence>LFFKLSSWVAINGLWMELPLLVNVLPERWNLPAYLSIIIQVSLFSQVCLFEHVERLKVRTRKLLSILTSFACFVLIASAVVCSEAISVS</sequence>
<dbReference type="Pfam" id="PF06237">
    <property type="entry name" value="SLC52_ribofla_tr"/>
    <property type="match status" value="1"/>
</dbReference>
<dbReference type="GO" id="GO:0032217">
    <property type="term" value="F:riboflavin transmembrane transporter activity"/>
    <property type="evidence" value="ECO:0007669"/>
    <property type="project" value="UniProtKB-UniRule"/>
</dbReference>
<dbReference type="InterPro" id="IPR009357">
    <property type="entry name" value="Riboflavin_transptr"/>
</dbReference>
<dbReference type="AlphaFoldDB" id="A0A183SXY4"/>
<keyword evidence="5 9" id="KW-1003">Cell membrane</keyword>
<evidence type="ECO:0000256" key="5">
    <source>
        <dbReference type="ARBA" id="ARBA00022475"/>
    </source>
</evidence>
<comment type="similarity">
    <text evidence="3 9">Belongs to the riboflavin transporter family.</text>
</comment>
<dbReference type="PANTHER" id="PTHR12929:SF10">
    <property type="entry name" value="RIBOFLAVIN TRANSPORTER"/>
    <property type="match status" value="1"/>
</dbReference>
<evidence type="ECO:0000256" key="1">
    <source>
        <dbReference type="ARBA" id="ARBA00000215"/>
    </source>
</evidence>
<evidence type="ECO:0000256" key="9">
    <source>
        <dbReference type="RuleBase" id="RU368035"/>
    </source>
</evidence>
<evidence type="ECO:0000313" key="10">
    <source>
        <dbReference type="WBParaSite" id="SSLN_0000943101-mRNA-1"/>
    </source>
</evidence>
<evidence type="ECO:0000256" key="2">
    <source>
        <dbReference type="ARBA" id="ARBA00004651"/>
    </source>
</evidence>
<comment type="subcellular location">
    <subcellularLocation>
        <location evidence="2 9">Cell membrane</location>
        <topology evidence="2 9">Multi-pass membrane protein</topology>
    </subcellularLocation>
</comment>
<evidence type="ECO:0000256" key="3">
    <source>
        <dbReference type="ARBA" id="ARBA00006366"/>
    </source>
</evidence>
<comment type="catalytic activity">
    <reaction evidence="1 9">
        <text>riboflavin(in) = riboflavin(out)</text>
        <dbReference type="Rhea" id="RHEA:35015"/>
        <dbReference type="ChEBI" id="CHEBI:57986"/>
    </reaction>
</comment>
<reference evidence="10" key="1">
    <citation type="submission" date="2016-06" db="UniProtKB">
        <authorList>
            <consortium name="WormBaseParasite"/>
        </authorList>
    </citation>
    <scope>IDENTIFICATION</scope>
</reference>
<evidence type="ECO:0000256" key="4">
    <source>
        <dbReference type="ARBA" id="ARBA00022448"/>
    </source>
</evidence>
<keyword evidence="4 9" id="KW-0813">Transport</keyword>
<feature type="transmembrane region" description="Helical" evidence="9">
    <location>
        <begin position="63"/>
        <end position="86"/>
    </location>
</feature>
<feature type="transmembrane region" description="Helical" evidence="9">
    <location>
        <begin position="31"/>
        <end position="51"/>
    </location>
</feature>
<comment type="caution">
    <text evidence="9">Lacks conserved residue(s) required for the propagation of feature annotation.</text>
</comment>
<keyword evidence="6 9" id="KW-0812">Transmembrane</keyword>
<comment type="function">
    <text evidence="9">Plasma membrane transporter mediating the uptake by cells of the water soluble vitamin B2/riboflavin that plays a key role in biochemical oxidation-reduction reactions of the carbohydrate, lipid, and amino acid metabolism.</text>
</comment>
<protein>
    <recommendedName>
        <fullName evidence="9">Riboflavin transporter</fullName>
    </recommendedName>
</protein>
<dbReference type="PANTHER" id="PTHR12929">
    <property type="entry name" value="SOLUTE CARRIER FAMILY 52"/>
    <property type="match status" value="1"/>
</dbReference>
<evidence type="ECO:0000256" key="6">
    <source>
        <dbReference type="ARBA" id="ARBA00022692"/>
    </source>
</evidence>
<dbReference type="WBParaSite" id="SSLN_0000943101-mRNA-1">
    <property type="protein sequence ID" value="SSLN_0000943101-mRNA-1"/>
    <property type="gene ID" value="SSLN_0000943101"/>
</dbReference>
<organism evidence="10">
    <name type="scientific">Schistocephalus solidus</name>
    <name type="common">Tapeworm</name>
    <dbReference type="NCBI Taxonomy" id="70667"/>
    <lineage>
        <taxon>Eukaryota</taxon>
        <taxon>Metazoa</taxon>
        <taxon>Spiralia</taxon>
        <taxon>Lophotrochozoa</taxon>
        <taxon>Platyhelminthes</taxon>
        <taxon>Cestoda</taxon>
        <taxon>Eucestoda</taxon>
        <taxon>Diphyllobothriidea</taxon>
        <taxon>Diphyllobothriidae</taxon>
        <taxon>Schistocephalus</taxon>
    </lineage>
</organism>
<evidence type="ECO:0000256" key="7">
    <source>
        <dbReference type="ARBA" id="ARBA00022989"/>
    </source>
</evidence>
<evidence type="ECO:0000256" key="8">
    <source>
        <dbReference type="ARBA" id="ARBA00023136"/>
    </source>
</evidence>
<proteinExistence type="inferred from homology"/>
<keyword evidence="8 9" id="KW-0472">Membrane</keyword>
<dbReference type="GO" id="GO:0005886">
    <property type="term" value="C:plasma membrane"/>
    <property type="evidence" value="ECO:0007669"/>
    <property type="project" value="UniProtKB-SubCell"/>
</dbReference>
<keyword evidence="7 9" id="KW-1133">Transmembrane helix</keyword>
<name>A0A183SXY4_SCHSO</name>
<accession>A0A183SXY4</accession>